<comment type="subcellular location">
    <subcellularLocation>
        <location evidence="10">Endoplasmic reticulum membrane</location>
        <topology evidence="10">Multi-pass membrane protein</topology>
    </subcellularLocation>
    <subcellularLocation>
        <location evidence="1">Membrane</location>
        <topology evidence="1">Multi-pass membrane protein</topology>
    </subcellularLocation>
</comment>
<comment type="similarity">
    <text evidence="2 10">Belongs to the class VI-like SAM-binding methyltransferase superfamily. Isoprenylcysteine carboxyl methyltransferase family.</text>
</comment>
<dbReference type="eggNOG" id="KOG2628">
    <property type="taxonomic scope" value="Eukaryota"/>
</dbReference>
<sequence length="266" mass="28427">MSGENEARARPGFGRPVASGSQTTSAAYYGPGGSKSLSGIALRAFCLGGALAVSAVSCAAVLLLTSSPLWRLPFFGACLAAFHFLEFWTTARYNHAAASVDSFLLTANWPAYAVAHASAALECLVVGALFPSRSWILFLPHALGPLLLLAGLLLVAAGQAVRSAAMAQAGPSFNHIVQHARAPQHQLVTTGIYATFRHPSYFGFFYWALGTQLVLGNVVCFFVYAAVLWKFFSSRIRGEEAALVRMFGDEYVAFRKAVGTKIPFIP</sequence>
<dbReference type="GO" id="GO:0032259">
    <property type="term" value="P:methylation"/>
    <property type="evidence" value="ECO:0007669"/>
    <property type="project" value="UniProtKB-KW"/>
</dbReference>
<evidence type="ECO:0000256" key="8">
    <source>
        <dbReference type="ARBA" id="ARBA00022989"/>
    </source>
</evidence>
<dbReference type="InterPro" id="IPR007269">
    <property type="entry name" value="ICMT_MeTrfase"/>
</dbReference>
<evidence type="ECO:0000256" key="2">
    <source>
        <dbReference type="ARBA" id="ARBA00009140"/>
    </source>
</evidence>
<dbReference type="HOGENOM" id="CLU_065200_0_0_1"/>
<gene>
    <name evidence="13" type="primary">20349894</name>
    <name evidence="12" type="ORF">GGTG_09436</name>
</gene>
<evidence type="ECO:0000313" key="12">
    <source>
        <dbReference type="EMBL" id="EJT72575.1"/>
    </source>
</evidence>
<reference evidence="12" key="2">
    <citation type="submission" date="2010-07" db="EMBL/GenBank/DDBJ databases">
        <authorList>
            <consortium name="The Broad Institute Genome Sequencing Platform"/>
            <consortium name="Broad Institute Genome Sequencing Center for Infectious Disease"/>
            <person name="Ma L.-J."/>
            <person name="Dead R."/>
            <person name="Young S."/>
            <person name="Zeng Q."/>
            <person name="Koehrsen M."/>
            <person name="Alvarado L."/>
            <person name="Berlin A."/>
            <person name="Chapman S.B."/>
            <person name="Chen Z."/>
            <person name="Freedman E."/>
            <person name="Gellesch M."/>
            <person name="Goldberg J."/>
            <person name="Griggs A."/>
            <person name="Gujja S."/>
            <person name="Heilman E.R."/>
            <person name="Heiman D."/>
            <person name="Hepburn T."/>
            <person name="Howarth C."/>
            <person name="Jen D."/>
            <person name="Larson L."/>
            <person name="Mehta T."/>
            <person name="Neiman D."/>
            <person name="Pearson M."/>
            <person name="Roberts A."/>
            <person name="Saif S."/>
            <person name="Shea T."/>
            <person name="Shenoy N."/>
            <person name="Sisk P."/>
            <person name="Stolte C."/>
            <person name="Sykes S."/>
            <person name="Walk T."/>
            <person name="White J."/>
            <person name="Yandava C."/>
            <person name="Haas B."/>
            <person name="Nusbaum C."/>
            <person name="Birren B."/>
        </authorList>
    </citation>
    <scope>NUCLEOTIDE SEQUENCE</scope>
    <source>
        <strain evidence="12">R3-111a-1</strain>
    </source>
</reference>
<evidence type="ECO:0000256" key="3">
    <source>
        <dbReference type="ARBA" id="ARBA00012151"/>
    </source>
</evidence>
<reference evidence="13" key="4">
    <citation type="journal article" date="2015" name="G3 (Bethesda)">
        <title>Genome sequences of three phytopathogenic species of the Magnaporthaceae family of fungi.</title>
        <authorList>
            <person name="Okagaki L.H."/>
            <person name="Nunes C.C."/>
            <person name="Sailsbery J."/>
            <person name="Clay B."/>
            <person name="Brown D."/>
            <person name="John T."/>
            <person name="Oh Y."/>
            <person name="Young N."/>
            <person name="Fitzgerald M."/>
            <person name="Haas B.J."/>
            <person name="Zeng Q."/>
            <person name="Young S."/>
            <person name="Adiconis X."/>
            <person name="Fan L."/>
            <person name="Levin J.Z."/>
            <person name="Mitchell T.K."/>
            <person name="Okubara P.A."/>
            <person name="Farman M.L."/>
            <person name="Kohn L.M."/>
            <person name="Birren B."/>
            <person name="Ma L.-J."/>
            <person name="Dean R.A."/>
        </authorList>
    </citation>
    <scope>NUCLEOTIDE SEQUENCE</scope>
    <source>
        <strain evidence="13">R3-111a-1</strain>
    </source>
</reference>
<dbReference type="Proteomes" id="UP000006039">
    <property type="component" value="Unassembled WGS sequence"/>
</dbReference>
<keyword evidence="8 10" id="KW-1133">Transmembrane helix</keyword>
<dbReference type="VEuPathDB" id="FungiDB:GGTG_09436"/>
<dbReference type="OrthoDB" id="422086at2759"/>
<dbReference type="GeneID" id="20349894"/>
<feature type="transmembrane region" description="Helical" evidence="10">
    <location>
        <begin position="109"/>
        <end position="130"/>
    </location>
</feature>
<evidence type="ECO:0000256" key="5">
    <source>
        <dbReference type="ARBA" id="ARBA00022679"/>
    </source>
</evidence>
<feature type="transmembrane region" description="Helical" evidence="10">
    <location>
        <begin position="72"/>
        <end position="89"/>
    </location>
</feature>
<keyword evidence="14" id="KW-1185">Reference proteome</keyword>
<evidence type="ECO:0000256" key="11">
    <source>
        <dbReference type="SAM" id="MobiDB-lite"/>
    </source>
</evidence>
<comment type="catalytic activity">
    <reaction evidence="10">
        <text>[protein]-C-terminal S-[(2E,6E)-farnesyl]-L-cysteine + S-adenosyl-L-methionine = [protein]-C-terminal S-[(2E,6E)-farnesyl]-L-cysteine methyl ester + S-adenosyl-L-homocysteine</text>
        <dbReference type="Rhea" id="RHEA:21672"/>
        <dbReference type="Rhea" id="RHEA-COMP:12125"/>
        <dbReference type="Rhea" id="RHEA-COMP:12126"/>
        <dbReference type="ChEBI" id="CHEBI:57856"/>
        <dbReference type="ChEBI" id="CHEBI:59789"/>
        <dbReference type="ChEBI" id="CHEBI:90510"/>
        <dbReference type="ChEBI" id="CHEBI:90511"/>
        <dbReference type="EC" id="2.1.1.100"/>
    </reaction>
</comment>
<dbReference type="GO" id="GO:0004671">
    <property type="term" value="F:protein C-terminal S-isoprenylcysteine carboxyl O-methyltransferase activity"/>
    <property type="evidence" value="ECO:0007669"/>
    <property type="project" value="UniProtKB-EC"/>
</dbReference>
<evidence type="ECO:0000256" key="4">
    <source>
        <dbReference type="ARBA" id="ARBA00022603"/>
    </source>
</evidence>
<evidence type="ECO:0000313" key="14">
    <source>
        <dbReference type="Proteomes" id="UP000006039"/>
    </source>
</evidence>
<dbReference type="EMBL" id="GL385399">
    <property type="protein sequence ID" value="EJT72575.1"/>
    <property type="molecule type" value="Genomic_DNA"/>
</dbReference>
<keyword evidence="5 12" id="KW-0808">Transferase</keyword>
<feature type="region of interest" description="Disordered" evidence="11">
    <location>
        <begin position="1"/>
        <end position="23"/>
    </location>
</feature>
<dbReference type="GO" id="GO:0005789">
    <property type="term" value="C:endoplasmic reticulum membrane"/>
    <property type="evidence" value="ECO:0007669"/>
    <property type="project" value="UniProtKB-SubCell"/>
</dbReference>
<dbReference type="FunCoup" id="J3P7E4">
    <property type="interactions" value="476"/>
</dbReference>
<reference evidence="13" key="5">
    <citation type="submission" date="2018-04" db="UniProtKB">
        <authorList>
            <consortium name="EnsemblFungi"/>
        </authorList>
    </citation>
    <scope>IDENTIFICATION</scope>
    <source>
        <strain evidence="13">R3-111a-1</strain>
    </source>
</reference>
<evidence type="ECO:0000256" key="1">
    <source>
        <dbReference type="ARBA" id="ARBA00004141"/>
    </source>
</evidence>
<dbReference type="RefSeq" id="XP_009225549.1">
    <property type="nucleotide sequence ID" value="XM_009227285.1"/>
</dbReference>
<feature type="transmembrane region" description="Helical" evidence="10">
    <location>
        <begin position="40"/>
        <end position="65"/>
    </location>
</feature>
<dbReference type="EC" id="2.1.1.100" evidence="3 10"/>
<dbReference type="InterPro" id="IPR025770">
    <property type="entry name" value="PPMT_MeTrfase"/>
</dbReference>
<accession>J3P7E4</accession>
<organism evidence="12">
    <name type="scientific">Gaeumannomyces tritici (strain R3-111a-1)</name>
    <name type="common">Wheat and barley take-all root rot fungus</name>
    <name type="synonym">Gaeumannomyces graminis var. tritici</name>
    <dbReference type="NCBI Taxonomy" id="644352"/>
    <lineage>
        <taxon>Eukaryota</taxon>
        <taxon>Fungi</taxon>
        <taxon>Dikarya</taxon>
        <taxon>Ascomycota</taxon>
        <taxon>Pezizomycotina</taxon>
        <taxon>Sordariomycetes</taxon>
        <taxon>Sordariomycetidae</taxon>
        <taxon>Magnaporthales</taxon>
        <taxon>Magnaporthaceae</taxon>
        <taxon>Gaeumannomyces</taxon>
    </lineage>
</organism>
<protein>
    <recommendedName>
        <fullName evidence="3 10">Protein-S-isoprenylcysteine O-methyltransferase</fullName>
        <ecNumber evidence="3 10">2.1.1.100</ecNumber>
    </recommendedName>
</protein>
<evidence type="ECO:0000313" key="13">
    <source>
        <dbReference type="EnsemblFungi" id="EJT72575"/>
    </source>
</evidence>
<keyword evidence="7 10" id="KW-0812">Transmembrane</keyword>
<evidence type="ECO:0000256" key="7">
    <source>
        <dbReference type="ARBA" id="ARBA00022692"/>
    </source>
</evidence>
<dbReference type="PROSITE" id="PS51564">
    <property type="entry name" value="SAM_ICMT"/>
    <property type="match status" value="1"/>
</dbReference>
<dbReference type="Pfam" id="PF04140">
    <property type="entry name" value="ICMT"/>
    <property type="match status" value="1"/>
</dbReference>
<keyword evidence="4 10" id="KW-0489">Methyltransferase</keyword>
<dbReference type="EnsemblFungi" id="EJT72575">
    <property type="protein sequence ID" value="EJT72575"/>
    <property type="gene ID" value="GGTG_09436"/>
</dbReference>
<dbReference type="AlphaFoldDB" id="J3P7E4"/>
<evidence type="ECO:0000256" key="6">
    <source>
        <dbReference type="ARBA" id="ARBA00022691"/>
    </source>
</evidence>
<dbReference type="PANTHER" id="PTHR12714">
    <property type="entry name" value="PROTEIN-S ISOPRENYLCYSTEINE O-METHYLTRANSFERASE"/>
    <property type="match status" value="1"/>
</dbReference>
<evidence type="ECO:0000256" key="9">
    <source>
        <dbReference type="ARBA" id="ARBA00023136"/>
    </source>
</evidence>
<evidence type="ECO:0000256" key="10">
    <source>
        <dbReference type="RuleBase" id="RU362022"/>
    </source>
</evidence>
<dbReference type="PANTHER" id="PTHR12714:SF9">
    <property type="entry name" value="PROTEIN-S-ISOPRENYLCYSTEINE O-METHYLTRANSFERASE"/>
    <property type="match status" value="1"/>
</dbReference>
<keyword evidence="6 10" id="KW-0949">S-adenosyl-L-methionine</keyword>
<dbReference type="Gene3D" id="1.20.120.1630">
    <property type="match status" value="1"/>
</dbReference>
<reference evidence="14" key="1">
    <citation type="submission" date="2010-07" db="EMBL/GenBank/DDBJ databases">
        <title>The genome sequence of Gaeumannomyces graminis var. tritici strain R3-111a-1.</title>
        <authorList>
            <consortium name="The Broad Institute Genome Sequencing Platform"/>
            <person name="Ma L.-J."/>
            <person name="Dead R."/>
            <person name="Young S."/>
            <person name="Zeng Q."/>
            <person name="Koehrsen M."/>
            <person name="Alvarado L."/>
            <person name="Berlin A."/>
            <person name="Chapman S.B."/>
            <person name="Chen Z."/>
            <person name="Freedman E."/>
            <person name="Gellesch M."/>
            <person name="Goldberg J."/>
            <person name="Griggs A."/>
            <person name="Gujja S."/>
            <person name="Heilman E.R."/>
            <person name="Heiman D."/>
            <person name="Hepburn T."/>
            <person name="Howarth C."/>
            <person name="Jen D."/>
            <person name="Larson L."/>
            <person name="Mehta T."/>
            <person name="Neiman D."/>
            <person name="Pearson M."/>
            <person name="Roberts A."/>
            <person name="Saif S."/>
            <person name="Shea T."/>
            <person name="Shenoy N."/>
            <person name="Sisk P."/>
            <person name="Stolte C."/>
            <person name="Sykes S."/>
            <person name="Walk T."/>
            <person name="White J."/>
            <person name="Yandava C."/>
            <person name="Haas B."/>
            <person name="Nusbaum C."/>
            <person name="Birren B."/>
        </authorList>
    </citation>
    <scope>NUCLEOTIDE SEQUENCE [LARGE SCALE GENOMIC DNA]</scope>
    <source>
        <strain evidence="14">R3-111a-1</strain>
    </source>
</reference>
<keyword evidence="9 10" id="KW-0472">Membrane</keyword>
<feature type="transmembrane region" description="Helical" evidence="10">
    <location>
        <begin position="142"/>
        <end position="161"/>
    </location>
</feature>
<keyword evidence="10" id="KW-0256">Endoplasmic reticulum</keyword>
<name>J3P7E4_GAET3</name>
<proteinExistence type="inferred from homology"/>
<dbReference type="STRING" id="644352.J3P7E4"/>
<feature type="transmembrane region" description="Helical" evidence="10">
    <location>
        <begin position="204"/>
        <end position="229"/>
    </location>
</feature>
<reference evidence="12" key="3">
    <citation type="submission" date="2010-09" db="EMBL/GenBank/DDBJ databases">
        <title>Annotation of Gaeumannomyces graminis var. tritici R3-111a-1.</title>
        <authorList>
            <consortium name="The Broad Institute Genome Sequencing Platform"/>
            <person name="Ma L.-J."/>
            <person name="Dead R."/>
            <person name="Young S.K."/>
            <person name="Zeng Q."/>
            <person name="Gargeya S."/>
            <person name="Fitzgerald M."/>
            <person name="Haas B."/>
            <person name="Abouelleil A."/>
            <person name="Alvarado L."/>
            <person name="Arachchi H.M."/>
            <person name="Berlin A."/>
            <person name="Brown A."/>
            <person name="Chapman S.B."/>
            <person name="Chen Z."/>
            <person name="Dunbar C."/>
            <person name="Freedman E."/>
            <person name="Gearin G."/>
            <person name="Gellesch M."/>
            <person name="Goldberg J."/>
            <person name="Griggs A."/>
            <person name="Gujja S."/>
            <person name="Heiman D."/>
            <person name="Howarth C."/>
            <person name="Larson L."/>
            <person name="Lui A."/>
            <person name="MacDonald P.J.P."/>
            <person name="Mehta T."/>
            <person name="Montmayeur A."/>
            <person name="Murphy C."/>
            <person name="Neiman D."/>
            <person name="Pearson M."/>
            <person name="Priest M."/>
            <person name="Roberts A."/>
            <person name="Saif S."/>
            <person name="Shea T."/>
            <person name="Shenoy N."/>
            <person name="Sisk P."/>
            <person name="Stolte C."/>
            <person name="Sykes S."/>
            <person name="Yandava C."/>
            <person name="Wortman J."/>
            <person name="Nusbaum C."/>
            <person name="Birren B."/>
        </authorList>
    </citation>
    <scope>NUCLEOTIDE SEQUENCE</scope>
    <source>
        <strain evidence="12">R3-111a-1</strain>
    </source>
</reference>